<proteinExistence type="predicted"/>
<dbReference type="RefSeq" id="WP_262432111.1">
    <property type="nucleotide sequence ID" value="NZ_JACRTE010000007.1"/>
</dbReference>
<feature type="chain" id="PRO_5037525962" evidence="1">
    <location>
        <begin position="24"/>
        <end position="414"/>
    </location>
</feature>
<keyword evidence="1" id="KW-0732">Signal</keyword>
<feature type="domain" description="Sporulation stage II protein D amidase enhancer LytB N-terminal" evidence="2">
    <location>
        <begin position="122"/>
        <end position="212"/>
    </location>
</feature>
<dbReference type="Proteomes" id="UP000647416">
    <property type="component" value="Unassembled WGS sequence"/>
</dbReference>
<dbReference type="GO" id="GO:0030435">
    <property type="term" value="P:sporulation resulting in formation of a cellular spore"/>
    <property type="evidence" value="ECO:0007669"/>
    <property type="project" value="InterPro"/>
</dbReference>
<dbReference type="GO" id="GO:0030288">
    <property type="term" value="C:outer membrane-bounded periplasmic space"/>
    <property type="evidence" value="ECO:0007669"/>
    <property type="project" value="TreeGrafter"/>
</dbReference>
<dbReference type="InterPro" id="IPR013693">
    <property type="entry name" value="SpoIID/LytB_N"/>
</dbReference>
<evidence type="ECO:0000256" key="1">
    <source>
        <dbReference type="SAM" id="SignalP"/>
    </source>
</evidence>
<accession>A0A926F8G0</accession>
<feature type="signal peptide" evidence="1">
    <location>
        <begin position="1"/>
        <end position="23"/>
    </location>
</feature>
<comment type="caution">
    <text evidence="3">The sequence shown here is derived from an EMBL/GenBank/DDBJ whole genome shotgun (WGS) entry which is preliminary data.</text>
</comment>
<dbReference type="PANTHER" id="PTHR30032">
    <property type="entry name" value="N-ACETYLMURAMOYL-L-ALANINE AMIDASE-RELATED"/>
    <property type="match status" value="1"/>
</dbReference>
<protein>
    <submittedName>
        <fullName evidence="3">SpoIID/LytB domain-containing protein</fullName>
    </submittedName>
</protein>
<dbReference type="PANTHER" id="PTHR30032:SF4">
    <property type="entry name" value="AMIDASE ENHANCER"/>
    <property type="match status" value="1"/>
</dbReference>
<dbReference type="InterPro" id="IPR013486">
    <property type="entry name" value="SpoIID/LytB"/>
</dbReference>
<dbReference type="EMBL" id="JACRTE010000007">
    <property type="protein sequence ID" value="MBC8596681.1"/>
    <property type="molecule type" value="Genomic_DNA"/>
</dbReference>
<reference evidence="3" key="1">
    <citation type="submission" date="2020-08" db="EMBL/GenBank/DDBJ databases">
        <title>Genome public.</title>
        <authorList>
            <person name="Liu C."/>
            <person name="Sun Q."/>
        </authorList>
    </citation>
    <scope>NUCLEOTIDE SEQUENCE</scope>
    <source>
        <strain evidence="3">NSJ-50</strain>
    </source>
</reference>
<evidence type="ECO:0000313" key="4">
    <source>
        <dbReference type="Proteomes" id="UP000647416"/>
    </source>
</evidence>
<dbReference type="NCBIfam" id="TIGR02669">
    <property type="entry name" value="SpoIID_LytB"/>
    <property type="match status" value="1"/>
</dbReference>
<dbReference type="Pfam" id="PF08486">
    <property type="entry name" value="SpoIID"/>
    <property type="match status" value="1"/>
</dbReference>
<dbReference type="AlphaFoldDB" id="A0A926F8G0"/>
<dbReference type="InterPro" id="IPR051922">
    <property type="entry name" value="Bact_Sporulation_Assoc"/>
</dbReference>
<sequence length="414" mass="45325">MKKIVCLICFVIIFISFSTICYASNGAFDTIKLGLFFGQTAKNSVNLSCDGGFFVGYEQNGEFIQTMAVELPSVRAFVNGDGQIEIEGVSAFEGDMTIKPGAGFLKIEGNAYRGDCQLVLKDGKMTVINKLPTEEYLYSVLGKEMSPSWPIEALKAQAICARTYAVRNWNKFSSYGFNLCTTTVSQVYGGIATESERTIDAVNQTRGQLLKYNGQVAEALFFASDGGYTADAKYVWGGSVPYLTAKEDPYEVNSTASYGTWTVTLSAEEVAQKLLDRSINIGRIKNVRVTGEDNHTVYEVEIIGDNGTYSVKNDSVRTVFGLKSQYFTIDAKGGNSGTIAENWSLFRKNAYEYYVNGDFGIFADGLPSAGSFTFSGRGYGHRVGMSQCGARDMALMGFSAYKILDFYYTGTVVE</sequence>
<keyword evidence="4" id="KW-1185">Reference proteome</keyword>
<organism evidence="3 4">
    <name type="scientific">Qingrenia yutianensis</name>
    <dbReference type="NCBI Taxonomy" id="2763676"/>
    <lineage>
        <taxon>Bacteria</taxon>
        <taxon>Bacillati</taxon>
        <taxon>Bacillota</taxon>
        <taxon>Clostridia</taxon>
        <taxon>Eubacteriales</taxon>
        <taxon>Oscillospiraceae</taxon>
        <taxon>Qingrenia</taxon>
    </lineage>
</organism>
<evidence type="ECO:0000259" key="2">
    <source>
        <dbReference type="Pfam" id="PF08486"/>
    </source>
</evidence>
<evidence type="ECO:0000313" key="3">
    <source>
        <dbReference type="EMBL" id="MBC8596681.1"/>
    </source>
</evidence>
<name>A0A926F8G0_9FIRM</name>
<gene>
    <name evidence="3" type="ORF">H8706_07330</name>
</gene>